<dbReference type="Proteomes" id="UP000824193">
    <property type="component" value="Unassembled WGS sequence"/>
</dbReference>
<organism evidence="2 3">
    <name type="scientific">Candidatus Allofournierella pullicola</name>
    <dbReference type="NCBI Taxonomy" id="2838596"/>
    <lineage>
        <taxon>Bacteria</taxon>
        <taxon>Bacillati</taxon>
        <taxon>Bacillota</taxon>
        <taxon>Clostridia</taxon>
        <taxon>Eubacteriales</taxon>
        <taxon>Oscillospiraceae</taxon>
        <taxon>Allofournierella</taxon>
    </lineage>
</organism>
<sequence>MAIGDKYASLTSWLQRCGQESIHLSFRELNTIIEIPDCAYRNRPSWANLTKPSSFSSAWLNAGYIVSAVNLNEQWVEFTHGQPKSQHSNRVLSIKAINSNVFAALLRCGRSCYDAIASDPNHRYLSWEHCHEAFRQHRQTHDEKSVDYLCLHLAWYLASWGMLRNSFLMQKAYKVHTKAVEVICSPEWSDLWDVSANKMADVRYARRIIELSEKVRAAYIDVNAGMPTGTLLTKILLGTLGCVPAYDRFFRHALSLTGIAAQSFTEASIMALGKFYMSHETAFETLRQYCSERVEYPAAKIIDMCFFEYGFQNSEETADE</sequence>
<dbReference type="EMBL" id="DXFW01000020">
    <property type="protein sequence ID" value="HIX05735.1"/>
    <property type="molecule type" value="Genomic_DNA"/>
</dbReference>
<dbReference type="Pfam" id="PF24698">
    <property type="entry name" value="DUF7662"/>
    <property type="match status" value="1"/>
</dbReference>
<dbReference type="AlphaFoldDB" id="A0A9D1V444"/>
<dbReference type="InterPro" id="IPR056079">
    <property type="entry name" value="DUF7662"/>
</dbReference>
<evidence type="ECO:0000313" key="2">
    <source>
        <dbReference type="EMBL" id="HIX05735.1"/>
    </source>
</evidence>
<feature type="domain" description="DUF7662" evidence="1">
    <location>
        <begin position="7"/>
        <end position="78"/>
    </location>
</feature>
<evidence type="ECO:0000313" key="3">
    <source>
        <dbReference type="Proteomes" id="UP000824193"/>
    </source>
</evidence>
<evidence type="ECO:0000259" key="1">
    <source>
        <dbReference type="Pfam" id="PF24698"/>
    </source>
</evidence>
<reference evidence="2" key="1">
    <citation type="journal article" date="2021" name="PeerJ">
        <title>Extensive microbial diversity within the chicken gut microbiome revealed by metagenomics and culture.</title>
        <authorList>
            <person name="Gilroy R."/>
            <person name="Ravi A."/>
            <person name="Getino M."/>
            <person name="Pursley I."/>
            <person name="Horton D.L."/>
            <person name="Alikhan N.F."/>
            <person name="Baker D."/>
            <person name="Gharbi K."/>
            <person name="Hall N."/>
            <person name="Watson M."/>
            <person name="Adriaenssens E.M."/>
            <person name="Foster-Nyarko E."/>
            <person name="Jarju S."/>
            <person name="Secka A."/>
            <person name="Antonio M."/>
            <person name="Oren A."/>
            <person name="Chaudhuri R.R."/>
            <person name="La Ragione R."/>
            <person name="Hildebrand F."/>
            <person name="Pallen M.J."/>
        </authorList>
    </citation>
    <scope>NUCLEOTIDE SEQUENCE</scope>
    <source>
        <strain evidence="2">2239</strain>
    </source>
</reference>
<accession>A0A9D1V444</accession>
<reference evidence="2" key="2">
    <citation type="submission" date="2021-04" db="EMBL/GenBank/DDBJ databases">
        <authorList>
            <person name="Gilroy R."/>
        </authorList>
    </citation>
    <scope>NUCLEOTIDE SEQUENCE</scope>
    <source>
        <strain evidence="2">2239</strain>
    </source>
</reference>
<comment type="caution">
    <text evidence="2">The sequence shown here is derived from an EMBL/GenBank/DDBJ whole genome shotgun (WGS) entry which is preliminary data.</text>
</comment>
<protein>
    <recommendedName>
        <fullName evidence="1">DUF7662 domain-containing protein</fullName>
    </recommendedName>
</protein>
<gene>
    <name evidence="2" type="ORF">H9865_06505</name>
</gene>
<proteinExistence type="predicted"/>
<name>A0A9D1V444_9FIRM</name>